<dbReference type="CDD" id="cd02197">
    <property type="entry name" value="HypE"/>
    <property type="match status" value="1"/>
</dbReference>
<gene>
    <name evidence="4" type="ORF">S01H1_14517</name>
</gene>
<dbReference type="Pfam" id="PF02769">
    <property type="entry name" value="AIRS_C"/>
    <property type="match status" value="1"/>
</dbReference>
<dbReference type="InterPro" id="IPR010918">
    <property type="entry name" value="PurM-like_C_dom"/>
</dbReference>
<dbReference type="Gene3D" id="3.30.1330.10">
    <property type="entry name" value="PurM-like, N-terminal domain"/>
    <property type="match status" value="1"/>
</dbReference>
<evidence type="ECO:0000313" key="4">
    <source>
        <dbReference type="EMBL" id="GAF67403.1"/>
    </source>
</evidence>
<name>X0RF64_9ZZZZ</name>
<comment type="similarity">
    <text evidence="1">Belongs to the HypE family.</text>
</comment>
<proteinExistence type="inferred from homology"/>
<dbReference type="Gene3D" id="3.90.650.10">
    <property type="entry name" value="PurM-like C-terminal domain"/>
    <property type="match status" value="1"/>
</dbReference>
<dbReference type="InterPro" id="IPR016188">
    <property type="entry name" value="PurM-like_N"/>
</dbReference>
<dbReference type="PIRSF" id="PIRSF005644">
    <property type="entry name" value="Hdrgns_mtr_HypE"/>
    <property type="match status" value="1"/>
</dbReference>
<dbReference type="InterPro" id="IPR011854">
    <property type="entry name" value="HypE"/>
</dbReference>
<dbReference type="NCBIfam" id="TIGR02124">
    <property type="entry name" value="hypE"/>
    <property type="match status" value="1"/>
</dbReference>
<accession>X0RF64</accession>
<feature type="domain" description="PurM-like N-terminal" evidence="2">
    <location>
        <begin position="41"/>
        <end position="152"/>
    </location>
</feature>
<feature type="domain" description="PurM-like C-terminal" evidence="3">
    <location>
        <begin position="164"/>
        <end position="315"/>
    </location>
</feature>
<dbReference type="PANTHER" id="PTHR30303">
    <property type="entry name" value="HYDROGENASE ISOENZYMES FORMATION PROTEIN HYPE"/>
    <property type="match status" value="1"/>
</dbReference>
<dbReference type="AlphaFoldDB" id="X0RF64"/>
<dbReference type="InterPro" id="IPR036921">
    <property type="entry name" value="PurM-like_N_sf"/>
</dbReference>
<protein>
    <recommendedName>
        <fullName evidence="5">Hydrogenase expression/formation protein HypE</fullName>
    </recommendedName>
</protein>
<dbReference type="SUPFAM" id="SSF55326">
    <property type="entry name" value="PurM N-terminal domain-like"/>
    <property type="match status" value="1"/>
</dbReference>
<dbReference type="GO" id="GO:0051604">
    <property type="term" value="P:protein maturation"/>
    <property type="evidence" value="ECO:0007669"/>
    <property type="project" value="TreeGrafter"/>
</dbReference>
<dbReference type="SUPFAM" id="SSF56042">
    <property type="entry name" value="PurM C-terminal domain-like"/>
    <property type="match status" value="1"/>
</dbReference>
<dbReference type="Pfam" id="PF00586">
    <property type="entry name" value="AIRS"/>
    <property type="match status" value="1"/>
</dbReference>
<evidence type="ECO:0000259" key="3">
    <source>
        <dbReference type="Pfam" id="PF02769"/>
    </source>
</evidence>
<sequence>MEEILKDKILLAHGSGGKLGHELVEKGFLKAFANPLLAKLDDSAVFDLSGRLAFTTDSYVVSPIFFPGGDIGKLAVCGTVNDLAMSGAKPLYLSLSFIIEEGLPQGELNQIVNSVRKAAQEAGVEVITGDTKVVHRGSADKLFINTAGIGIIPEGVDISGGNAGPGDKVILSGSIGDHGIAVLSQREGLSFSTKLESDCAPLGSLVAEMLKASLNIHCLRDPTRGGLATTLNELAKQSKVSIRIEEEKVPVREEVLAACEMLGFDPLYVANEGKLVAIVPAKDADKVLKAMRENHYGRGAAIIGEVKAEYPGRVVMKTCLGSSRIIDMLVGDMLPRIC</sequence>
<evidence type="ECO:0000259" key="2">
    <source>
        <dbReference type="Pfam" id="PF00586"/>
    </source>
</evidence>
<dbReference type="InterPro" id="IPR036676">
    <property type="entry name" value="PurM-like_C_sf"/>
</dbReference>
<dbReference type="EMBL" id="BARS01007556">
    <property type="protein sequence ID" value="GAF67403.1"/>
    <property type="molecule type" value="Genomic_DNA"/>
</dbReference>
<dbReference type="PANTHER" id="PTHR30303:SF0">
    <property type="entry name" value="CARBAMOYL DEHYDRATASE HYPE"/>
    <property type="match status" value="1"/>
</dbReference>
<comment type="caution">
    <text evidence="4">The sequence shown here is derived from an EMBL/GenBank/DDBJ whole genome shotgun (WGS) entry which is preliminary data.</text>
</comment>
<evidence type="ECO:0000256" key="1">
    <source>
        <dbReference type="ARBA" id="ARBA00006243"/>
    </source>
</evidence>
<reference evidence="4" key="1">
    <citation type="journal article" date="2014" name="Front. Microbiol.">
        <title>High frequency of phylogenetically diverse reductive dehalogenase-homologous genes in deep subseafloor sedimentary metagenomes.</title>
        <authorList>
            <person name="Kawai M."/>
            <person name="Futagami T."/>
            <person name="Toyoda A."/>
            <person name="Takaki Y."/>
            <person name="Nishi S."/>
            <person name="Hori S."/>
            <person name="Arai W."/>
            <person name="Tsubouchi T."/>
            <person name="Morono Y."/>
            <person name="Uchiyama I."/>
            <person name="Ito T."/>
            <person name="Fujiyama A."/>
            <person name="Inagaki F."/>
            <person name="Takami H."/>
        </authorList>
    </citation>
    <scope>NUCLEOTIDE SEQUENCE</scope>
    <source>
        <strain evidence="4">Expedition CK06-06</strain>
    </source>
</reference>
<evidence type="ECO:0008006" key="5">
    <source>
        <dbReference type="Google" id="ProtNLM"/>
    </source>
</evidence>
<organism evidence="4">
    <name type="scientific">marine sediment metagenome</name>
    <dbReference type="NCBI Taxonomy" id="412755"/>
    <lineage>
        <taxon>unclassified sequences</taxon>
        <taxon>metagenomes</taxon>
        <taxon>ecological metagenomes</taxon>
    </lineage>
</organism>